<reference evidence="7" key="1">
    <citation type="submission" date="2021-09" db="EMBL/GenBank/DDBJ databases">
        <authorList>
            <consortium name="Pathogen Informatics"/>
        </authorList>
    </citation>
    <scope>NUCLEOTIDE SEQUENCE</scope>
</reference>
<evidence type="ECO:0000256" key="3">
    <source>
        <dbReference type="ARBA" id="ARBA00022989"/>
    </source>
</evidence>
<sequence length="262" mass="30472">MLAFATVCAGIYRMFVLLMDLTNKKFQLLQCMLLPHSWLWRWSDFATSFMLLTTTFDRLFSVVFPLKYIKRSSTYSFIAIGTPYTLATVLSMFAWHRPLTKYAEISMLCTNIYISPIFYMFSKYLTAITSLLSVILYIPVVLIVRMQRKHMLNILTNSQIIRQRKEQIRMTITLAFSCSATFFLDVVPRAVGIYGILGENASKAERQCESAVQVLFHLTKLNSTINLFLHYHRNPALRESVLNVIRLFYNEKRTTTVVRHLS</sequence>
<dbReference type="OrthoDB" id="5812383at2759"/>
<keyword evidence="4 5" id="KW-0472">Membrane</keyword>
<evidence type="ECO:0000256" key="2">
    <source>
        <dbReference type="ARBA" id="ARBA00022692"/>
    </source>
</evidence>
<evidence type="ECO:0000313" key="7">
    <source>
        <dbReference type="EMBL" id="CAG9538838.1"/>
    </source>
</evidence>
<feature type="domain" description="G-protein coupled receptors family 1 profile" evidence="6">
    <location>
        <begin position="1"/>
        <end position="230"/>
    </location>
</feature>
<evidence type="ECO:0000259" key="6">
    <source>
        <dbReference type="PROSITE" id="PS50262"/>
    </source>
</evidence>
<proteinExistence type="predicted"/>
<feature type="transmembrane region" description="Helical" evidence="5">
    <location>
        <begin position="127"/>
        <end position="146"/>
    </location>
</feature>
<dbReference type="SUPFAM" id="SSF81321">
    <property type="entry name" value="Family A G protein-coupled receptor-like"/>
    <property type="match status" value="1"/>
</dbReference>
<organism evidence="7 8">
    <name type="scientific">Cercopithifilaria johnstoni</name>
    <dbReference type="NCBI Taxonomy" id="2874296"/>
    <lineage>
        <taxon>Eukaryota</taxon>
        <taxon>Metazoa</taxon>
        <taxon>Ecdysozoa</taxon>
        <taxon>Nematoda</taxon>
        <taxon>Chromadorea</taxon>
        <taxon>Rhabditida</taxon>
        <taxon>Spirurina</taxon>
        <taxon>Spiruromorpha</taxon>
        <taxon>Filarioidea</taxon>
        <taxon>Onchocercidae</taxon>
        <taxon>Cercopithifilaria</taxon>
    </lineage>
</organism>
<dbReference type="Proteomes" id="UP000746747">
    <property type="component" value="Unassembled WGS sequence"/>
</dbReference>
<dbReference type="GO" id="GO:0016020">
    <property type="term" value="C:membrane"/>
    <property type="evidence" value="ECO:0007669"/>
    <property type="project" value="UniProtKB-SubCell"/>
</dbReference>
<dbReference type="CDD" id="cd00637">
    <property type="entry name" value="7tm_classA_rhodopsin-like"/>
    <property type="match status" value="1"/>
</dbReference>
<dbReference type="PROSITE" id="PS50262">
    <property type="entry name" value="G_PROTEIN_RECEP_F1_2"/>
    <property type="match status" value="1"/>
</dbReference>
<dbReference type="EMBL" id="CAKAEH010001712">
    <property type="protein sequence ID" value="CAG9538838.1"/>
    <property type="molecule type" value="Genomic_DNA"/>
</dbReference>
<keyword evidence="8" id="KW-1185">Reference proteome</keyword>
<comment type="subcellular location">
    <subcellularLocation>
        <location evidence="1">Membrane</location>
    </subcellularLocation>
</comment>
<protein>
    <recommendedName>
        <fullName evidence="6">G-protein coupled receptors family 1 profile domain-containing protein</fullName>
    </recommendedName>
</protein>
<dbReference type="AlphaFoldDB" id="A0A8J2M324"/>
<dbReference type="InterPro" id="IPR017452">
    <property type="entry name" value="GPCR_Rhodpsn_7TM"/>
</dbReference>
<name>A0A8J2M324_9BILA</name>
<keyword evidence="3 5" id="KW-1133">Transmembrane helix</keyword>
<keyword evidence="2 5" id="KW-0812">Transmembrane</keyword>
<evidence type="ECO:0000256" key="5">
    <source>
        <dbReference type="SAM" id="Phobius"/>
    </source>
</evidence>
<dbReference type="Gene3D" id="1.20.1070.10">
    <property type="entry name" value="Rhodopsin 7-helix transmembrane proteins"/>
    <property type="match status" value="1"/>
</dbReference>
<accession>A0A8J2M324</accession>
<evidence type="ECO:0000256" key="4">
    <source>
        <dbReference type="ARBA" id="ARBA00023136"/>
    </source>
</evidence>
<comment type="caution">
    <text evidence="7">The sequence shown here is derived from an EMBL/GenBank/DDBJ whole genome shotgun (WGS) entry which is preliminary data.</text>
</comment>
<feature type="transmembrane region" description="Helical" evidence="5">
    <location>
        <begin position="75"/>
        <end position="95"/>
    </location>
</feature>
<evidence type="ECO:0000313" key="8">
    <source>
        <dbReference type="Proteomes" id="UP000746747"/>
    </source>
</evidence>
<gene>
    <name evidence="7" type="ORF">CJOHNSTONI_LOCUS8508</name>
</gene>
<evidence type="ECO:0000256" key="1">
    <source>
        <dbReference type="ARBA" id="ARBA00004370"/>
    </source>
</evidence>